<comment type="subcellular location">
    <subcellularLocation>
        <location evidence="10">Cytoplasm</location>
    </subcellularLocation>
</comment>
<dbReference type="UniPathway" id="UPA00031">
    <property type="reaction ID" value="UER00010"/>
</dbReference>
<evidence type="ECO:0000256" key="11">
    <source>
        <dbReference type="PIRSR" id="PIRSR000495-1"/>
    </source>
</evidence>
<evidence type="ECO:0000256" key="2">
    <source>
        <dbReference type="ARBA" id="ARBA00011152"/>
    </source>
</evidence>
<dbReference type="InterPro" id="IPR010139">
    <property type="entry name" value="Imidazole-glycPsynth_HisH"/>
</dbReference>
<feature type="active site" evidence="10 11">
    <location>
        <position position="179"/>
    </location>
</feature>
<gene>
    <name evidence="10 13" type="primary">hisH</name>
    <name evidence="13" type="ORF">E2F49_02325</name>
</gene>
<evidence type="ECO:0000256" key="1">
    <source>
        <dbReference type="ARBA" id="ARBA00005091"/>
    </source>
</evidence>
<evidence type="ECO:0000256" key="4">
    <source>
        <dbReference type="ARBA" id="ARBA00022801"/>
    </source>
</evidence>
<organism evidence="13 14">
    <name type="scientific">Luteimonas terrae</name>
    <dbReference type="NCBI Taxonomy" id="1530191"/>
    <lineage>
        <taxon>Bacteria</taxon>
        <taxon>Pseudomonadati</taxon>
        <taxon>Pseudomonadota</taxon>
        <taxon>Gammaproteobacteria</taxon>
        <taxon>Lysobacterales</taxon>
        <taxon>Lysobacteraceae</taxon>
        <taxon>Luteimonas</taxon>
    </lineage>
</organism>
<comment type="catalytic activity">
    <reaction evidence="8 10">
        <text>5-[(5-phospho-1-deoxy-D-ribulos-1-ylimino)methylamino]-1-(5-phospho-beta-D-ribosyl)imidazole-4-carboxamide + L-glutamine = D-erythro-1-(imidazol-4-yl)glycerol 3-phosphate + 5-amino-1-(5-phospho-beta-D-ribosyl)imidazole-4-carboxamide + L-glutamate + H(+)</text>
        <dbReference type="Rhea" id="RHEA:24793"/>
        <dbReference type="ChEBI" id="CHEBI:15378"/>
        <dbReference type="ChEBI" id="CHEBI:29985"/>
        <dbReference type="ChEBI" id="CHEBI:58278"/>
        <dbReference type="ChEBI" id="CHEBI:58359"/>
        <dbReference type="ChEBI" id="CHEBI:58475"/>
        <dbReference type="ChEBI" id="CHEBI:58525"/>
        <dbReference type="EC" id="4.3.2.10"/>
    </reaction>
</comment>
<name>A0A4R5UCS8_9GAMM</name>
<keyword evidence="7 10" id="KW-0456">Lyase</keyword>
<evidence type="ECO:0000256" key="6">
    <source>
        <dbReference type="ARBA" id="ARBA00023102"/>
    </source>
</evidence>
<proteinExistence type="inferred from homology"/>
<dbReference type="GO" id="GO:0000107">
    <property type="term" value="F:imidazoleglycerol-phosphate synthase activity"/>
    <property type="evidence" value="ECO:0007669"/>
    <property type="project" value="UniProtKB-UniRule"/>
</dbReference>
<evidence type="ECO:0000256" key="3">
    <source>
        <dbReference type="ARBA" id="ARBA00022605"/>
    </source>
</evidence>
<comment type="subunit">
    <text evidence="2 10">Heterodimer of HisH and HisF.</text>
</comment>
<evidence type="ECO:0000256" key="8">
    <source>
        <dbReference type="ARBA" id="ARBA00047838"/>
    </source>
</evidence>
<comment type="catalytic activity">
    <reaction evidence="9 10">
        <text>L-glutamine + H2O = L-glutamate + NH4(+)</text>
        <dbReference type="Rhea" id="RHEA:15889"/>
        <dbReference type="ChEBI" id="CHEBI:15377"/>
        <dbReference type="ChEBI" id="CHEBI:28938"/>
        <dbReference type="ChEBI" id="CHEBI:29985"/>
        <dbReference type="ChEBI" id="CHEBI:58359"/>
        <dbReference type="EC" id="3.5.1.2"/>
    </reaction>
</comment>
<dbReference type="EMBL" id="SMTG01000002">
    <property type="protein sequence ID" value="TDK32911.1"/>
    <property type="molecule type" value="Genomic_DNA"/>
</dbReference>
<dbReference type="SUPFAM" id="SSF52317">
    <property type="entry name" value="Class I glutamine amidotransferase-like"/>
    <property type="match status" value="1"/>
</dbReference>
<evidence type="ECO:0000256" key="10">
    <source>
        <dbReference type="HAMAP-Rule" id="MF_00278"/>
    </source>
</evidence>
<dbReference type="GO" id="GO:0005737">
    <property type="term" value="C:cytoplasm"/>
    <property type="evidence" value="ECO:0007669"/>
    <property type="project" value="UniProtKB-SubCell"/>
</dbReference>
<dbReference type="GO" id="GO:0016829">
    <property type="term" value="F:lyase activity"/>
    <property type="evidence" value="ECO:0007669"/>
    <property type="project" value="UniProtKB-KW"/>
</dbReference>
<sequence length="199" mass="21157">MRVVIIDAGGANTGSVRYAFERLDINAALVTDAASIRAADRVILPGVGTAAQVMARLRQLDLIDVLRTLERPLLGICVGMQLLFEFSEEGDVAGLGLLPGRVARLRGGPGLRVPHMGWSTLRALRPDPLVADVDGAQAYFVHSFAAPVTDDCVLAGDHGQPFAAAVRRGHIAGTQFHPERSAGVGARVLRNFLSPEFEA</sequence>
<protein>
    <recommendedName>
        <fullName evidence="10">Imidazole glycerol phosphate synthase subunit HisH</fullName>
        <ecNumber evidence="10">4.3.2.10</ecNumber>
    </recommendedName>
    <alternativeName>
        <fullName evidence="10">IGP synthase glutaminase subunit</fullName>
        <ecNumber evidence="10">3.5.1.2</ecNumber>
    </alternativeName>
    <alternativeName>
        <fullName evidence="10">IGP synthase subunit HisH</fullName>
    </alternativeName>
    <alternativeName>
        <fullName evidence="10">ImGP synthase subunit HisH</fullName>
        <shortName evidence="10">IGPS subunit HisH</shortName>
    </alternativeName>
</protein>
<dbReference type="Gene3D" id="3.40.50.880">
    <property type="match status" value="1"/>
</dbReference>
<comment type="function">
    <text evidence="10">IGPS catalyzes the conversion of PRFAR and glutamine to IGP, AICAR and glutamate. The HisH subunit catalyzes the hydrolysis of glutamine to glutamate and ammonia as part of the synthesis of IGP and AICAR. The resulting ammonia molecule is channeled to the active site of HisF.</text>
</comment>
<keyword evidence="10" id="KW-0963">Cytoplasm</keyword>
<dbReference type="Proteomes" id="UP000295543">
    <property type="component" value="Unassembled WGS sequence"/>
</dbReference>
<dbReference type="PROSITE" id="PS51273">
    <property type="entry name" value="GATASE_TYPE_1"/>
    <property type="match status" value="1"/>
</dbReference>
<dbReference type="NCBIfam" id="TIGR01855">
    <property type="entry name" value="IMP_synth_hisH"/>
    <property type="match status" value="1"/>
</dbReference>
<evidence type="ECO:0000256" key="7">
    <source>
        <dbReference type="ARBA" id="ARBA00023239"/>
    </source>
</evidence>
<evidence type="ECO:0000313" key="13">
    <source>
        <dbReference type="EMBL" id="TDK32911.1"/>
    </source>
</evidence>
<dbReference type="GO" id="GO:0000105">
    <property type="term" value="P:L-histidine biosynthetic process"/>
    <property type="evidence" value="ECO:0007669"/>
    <property type="project" value="UniProtKB-UniRule"/>
</dbReference>
<reference evidence="13 14" key="1">
    <citation type="submission" date="2019-03" db="EMBL/GenBank/DDBJ databases">
        <title>Luteimonas zhaokaii sp.nov., isolated from the rectal contents of Plateau pika in Yushu, Qinghai Province, China.</title>
        <authorList>
            <person name="Zhang G."/>
        </authorList>
    </citation>
    <scope>NUCLEOTIDE SEQUENCE [LARGE SCALE GENOMIC DNA]</scope>
    <source>
        <strain evidence="13 14">THG-MD21</strain>
    </source>
</reference>
<dbReference type="CDD" id="cd01748">
    <property type="entry name" value="GATase1_IGP_Synthase"/>
    <property type="match status" value="1"/>
</dbReference>
<dbReference type="InterPro" id="IPR029062">
    <property type="entry name" value="Class_I_gatase-like"/>
</dbReference>
<dbReference type="EC" id="3.5.1.2" evidence="10"/>
<comment type="caution">
    <text evidence="13">The sequence shown here is derived from an EMBL/GenBank/DDBJ whole genome shotgun (WGS) entry which is preliminary data.</text>
</comment>
<comment type="pathway">
    <text evidence="1 10">Amino-acid biosynthesis; L-histidine biosynthesis; L-histidine from 5-phospho-alpha-D-ribose 1-diphosphate: step 5/9.</text>
</comment>
<feature type="active site" description="Nucleophile" evidence="10 11">
    <location>
        <position position="77"/>
    </location>
</feature>
<dbReference type="RefSeq" id="WP_133392442.1">
    <property type="nucleotide sequence ID" value="NZ_SMTG01000002.1"/>
</dbReference>
<keyword evidence="5 10" id="KW-0315">Glutamine amidotransferase</keyword>
<evidence type="ECO:0000256" key="9">
    <source>
        <dbReference type="ARBA" id="ARBA00049534"/>
    </source>
</evidence>
<dbReference type="PIRSF" id="PIRSF000495">
    <property type="entry name" value="Amidotransf_hisH"/>
    <property type="match status" value="1"/>
</dbReference>
<dbReference type="PANTHER" id="PTHR42701">
    <property type="entry name" value="IMIDAZOLE GLYCEROL PHOSPHATE SYNTHASE SUBUNIT HISH"/>
    <property type="match status" value="1"/>
</dbReference>
<dbReference type="PANTHER" id="PTHR42701:SF1">
    <property type="entry name" value="IMIDAZOLE GLYCEROL PHOSPHATE SYNTHASE SUBUNIT HISH"/>
    <property type="match status" value="1"/>
</dbReference>
<feature type="domain" description="Glutamine amidotransferase" evidence="12">
    <location>
        <begin position="4"/>
        <end position="193"/>
    </location>
</feature>
<dbReference type="HAMAP" id="MF_00278">
    <property type="entry name" value="HisH"/>
    <property type="match status" value="1"/>
</dbReference>
<dbReference type="EC" id="4.3.2.10" evidence="10"/>
<keyword evidence="6 10" id="KW-0368">Histidine biosynthesis</keyword>
<dbReference type="GO" id="GO:0004359">
    <property type="term" value="F:glutaminase activity"/>
    <property type="evidence" value="ECO:0007669"/>
    <property type="project" value="UniProtKB-EC"/>
</dbReference>
<keyword evidence="3 10" id="KW-0028">Amino-acid biosynthesis</keyword>
<evidence type="ECO:0000259" key="12">
    <source>
        <dbReference type="Pfam" id="PF00117"/>
    </source>
</evidence>
<dbReference type="OrthoDB" id="9807137at2"/>
<dbReference type="Pfam" id="PF00117">
    <property type="entry name" value="GATase"/>
    <property type="match status" value="1"/>
</dbReference>
<accession>A0A4R5UCS8</accession>
<dbReference type="AlphaFoldDB" id="A0A4R5UCS8"/>
<keyword evidence="14" id="KW-1185">Reference proteome</keyword>
<keyword evidence="4 10" id="KW-0378">Hydrolase</keyword>
<dbReference type="InterPro" id="IPR017926">
    <property type="entry name" value="GATASE"/>
</dbReference>
<feature type="active site" evidence="10 11">
    <location>
        <position position="177"/>
    </location>
</feature>
<evidence type="ECO:0000256" key="5">
    <source>
        <dbReference type="ARBA" id="ARBA00022962"/>
    </source>
</evidence>
<evidence type="ECO:0000313" key="14">
    <source>
        <dbReference type="Proteomes" id="UP000295543"/>
    </source>
</evidence>